<protein>
    <submittedName>
        <fullName evidence="2">Uncharacterized protein</fullName>
    </submittedName>
</protein>
<reference evidence="2 3" key="1">
    <citation type="journal article" date="2010" name="ChemBioChem">
        <title>Cloning and characterization of the biosynthetic gene cluster of 16-membered macrolide antibiotic FD-891: involvement of a dual functional cytochrome P450 monooxygenase catalyzing epoxidation and hydroxylation.</title>
        <authorList>
            <person name="Kudo F."/>
            <person name="Motegi A."/>
            <person name="Mizoue K."/>
            <person name="Eguchi T."/>
        </authorList>
    </citation>
    <scope>NUCLEOTIDE SEQUENCE [LARGE SCALE GENOMIC DNA]</scope>
    <source>
        <strain evidence="2 3">A-8890</strain>
    </source>
</reference>
<gene>
    <name evidence="2" type="ORF">SGFS_028610</name>
</gene>
<feature type="region of interest" description="Disordered" evidence="1">
    <location>
        <begin position="1"/>
        <end position="32"/>
    </location>
</feature>
<sequence length="130" mass="14632">MPRRRPGHVRTGQARRPVSRNAPTPPVIDGLSQRTLSEIRHLERTRNYLITGEVGDAVRAWAHAVHGTHREQWRTFEFGDTHEYCCTDPLEARAFLADLVQALPPPAARQLGKVIEALDALWTPPEATLL</sequence>
<accession>A0ABN5VE98</accession>
<proteinExistence type="predicted"/>
<name>A0ABN5VE98_9ACTN</name>
<evidence type="ECO:0000313" key="2">
    <source>
        <dbReference type="EMBL" id="BBC31567.1"/>
    </source>
</evidence>
<evidence type="ECO:0000313" key="3">
    <source>
        <dbReference type="Proteomes" id="UP001321542"/>
    </source>
</evidence>
<dbReference type="Proteomes" id="UP001321542">
    <property type="component" value="Chromosome"/>
</dbReference>
<keyword evidence="3" id="KW-1185">Reference proteome</keyword>
<dbReference type="RefSeq" id="WP_286250310.1">
    <property type="nucleotide sequence ID" value="NZ_AP018448.1"/>
</dbReference>
<dbReference type="EMBL" id="AP018448">
    <property type="protein sequence ID" value="BBC31567.1"/>
    <property type="molecule type" value="Genomic_DNA"/>
</dbReference>
<organism evidence="2 3">
    <name type="scientific">Streptomyces graminofaciens</name>
    <dbReference type="NCBI Taxonomy" id="68212"/>
    <lineage>
        <taxon>Bacteria</taxon>
        <taxon>Bacillati</taxon>
        <taxon>Actinomycetota</taxon>
        <taxon>Actinomycetes</taxon>
        <taxon>Kitasatosporales</taxon>
        <taxon>Streptomycetaceae</taxon>
        <taxon>Streptomyces</taxon>
    </lineage>
</organism>
<reference evidence="2 3" key="2">
    <citation type="journal article" date="2023" name="ChemBioChem">
        <title>Acyltransferase Domain Exchange between Two Independent Type I Polyketide Synthases in the Same Producer Strain of Macrolide Antibiotics.</title>
        <authorList>
            <person name="Kudo F."/>
            <person name="Kishikawa K."/>
            <person name="Tsuboi K."/>
            <person name="Kido T."/>
            <person name="Usui T."/>
            <person name="Hashimoto J."/>
            <person name="Shin-Ya K."/>
            <person name="Miyanaga A."/>
            <person name="Eguchi T."/>
        </authorList>
    </citation>
    <scope>NUCLEOTIDE SEQUENCE [LARGE SCALE GENOMIC DNA]</scope>
    <source>
        <strain evidence="2 3">A-8890</strain>
    </source>
</reference>
<evidence type="ECO:0000256" key="1">
    <source>
        <dbReference type="SAM" id="MobiDB-lite"/>
    </source>
</evidence>